<dbReference type="PANTHER" id="PTHR24304">
    <property type="entry name" value="CYTOCHROME P450 FAMILY 7"/>
    <property type="match status" value="1"/>
</dbReference>
<dbReference type="EMBL" id="ML996206">
    <property type="protein sequence ID" value="KAF2730929.1"/>
    <property type="molecule type" value="Genomic_DNA"/>
</dbReference>
<proteinExistence type="inferred from homology"/>
<dbReference type="GO" id="GO:0020037">
    <property type="term" value="F:heme binding"/>
    <property type="evidence" value="ECO:0007669"/>
    <property type="project" value="InterPro"/>
</dbReference>
<feature type="binding site" description="axial binding residue" evidence="6">
    <location>
        <position position="467"/>
    </location>
    <ligand>
        <name>heme</name>
        <dbReference type="ChEBI" id="CHEBI:30413"/>
    </ligand>
    <ligandPart>
        <name>Fe</name>
        <dbReference type="ChEBI" id="CHEBI:18248"/>
    </ligandPart>
</feature>
<keyword evidence="4 6" id="KW-0479">Metal-binding</keyword>
<comment type="caution">
    <text evidence="7">The sequence shown here is derived from an EMBL/GenBank/DDBJ whole genome shotgun (WGS) entry which is preliminary data.</text>
</comment>
<dbReference type="PRINTS" id="PR00465">
    <property type="entry name" value="EP450IV"/>
</dbReference>
<dbReference type="InterPro" id="IPR036396">
    <property type="entry name" value="Cyt_P450_sf"/>
</dbReference>
<evidence type="ECO:0000313" key="7">
    <source>
        <dbReference type="EMBL" id="KAF2730929.1"/>
    </source>
</evidence>
<gene>
    <name evidence="7" type="ORF">EJ04DRAFT_444040</name>
</gene>
<evidence type="ECO:0000256" key="5">
    <source>
        <dbReference type="ARBA" id="ARBA00023004"/>
    </source>
</evidence>
<keyword evidence="8" id="KW-1185">Reference proteome</keyword>
<protein>
    <submittedName>
        <fullName evidence="7">Cytochrome p450</fullName>
    </submittedName>
</protein>
<organism evidence="7 8">
    <name type="scientific">Polyplosphaeria fusca</name>
    <dbReference type="NCBI Taxonomy" id="682080"/>
    <lineage>
        <taxon>Eukaryota</taxon>
        <taxon>Fungi</taxon>
        <taxon>Dikarya</taxon>
        <taxon>Ascomycota</taxon>
        <taxon>Pezizomycotina</taxon>
        <taxon>Dothideomycetes</taxon>
        <taxon>Pleosporomycetidae</taxon>
        <taxon>Pleosporales</taxon>
        <taxon>Tetraplosphaeriaceae</taxon>
        <taxon>Polyplosphaeria</taxon>
    </lineage>
</organism>
<dbReference type="Proteomes" id="UP000799444">
    <property type="component" value="Unassembled WGS sequence"/>
</dbReference>
<evidence type="ECO:0000256" key="1">
    <source>
        <dbReference type="ARBA" id="ARBA00001971"/>
    </source>
</evidence>
<dbReference type="OrthoDB" id="1470350at2759"/>
<evidence type="ECO:0000256" key="2">
    <source>
        <dbReference type="ARBA" id="ARBA00010617"/>
    </source>
</evidence>
<keyword evidence="3 6" id="KW-0349">Heme</keyword>
<dbReference type="Gene3D" id="1.10.630.10">
    <property type="entry name" value="Cytochrome P450"/>
    <property type="match status" value="1"/>
</dbReference>
<dbReference type="Pfam" id="PF00067">
    <property type="entry name" value="p450"/>
    <property type="match status" value="1"/>
</dbReference>
<dbReference type="InterPro" id="IPR050529">
    <property type="entry name" value="CYP450_sterol_14alpha_dmase"/>
</dbReference>
<comment type="similarity">
    <text evidence="2">Belongs to the cytochrome P450 family.</text>
</comment>
<evidence type="ECO:0000256" key="6">
    <source>
        <dbReference type="PIRSR" id="PIRSR602403-1"/>
    </source>
</evidence>
<dbReference type="GO" id="GO:0008395">
    <property type="term" value="F:steroid hydroxylase activity"/>
    <property type="evidence" value="ECO:0007669"/>
    <property type="project" value="TreeGrafter"/>
</dbReference>
<dbReference type="InterPro" id="IPR002403">
    <property type="entry name" value="Cyt_P450_E_grp-IV"/>
</dbReference>
<dbReference type="PANTHER" id="PTHR24304:SF2">
    <property type="entry name" value="24-HYDROXYCHOLESTEROL 7-ALPHA-HYDROXYLASE"/>
    <property type="match status" value="1"/>
</dbReference>
<evidence type="ECO:0000256" key="4">
    <source>
        <dbReference type="ARBA" id="ARBA00022723"/>
    </source>
</evidence>
<dbReference type="GO" id="GO:0005506">
    <property type="term" value="F:iron ion binding"/>
    <property type="evidence" value="ECO:0007669"/>
    <property type="project" value="InterPro"/>
</dbReference>
<reference evidence="7" key="1">
    <citation type="journal article" date="2020" name="Stud. Mycol.">
        <title>101 Dothideomycetes genomes: a test case for predicting lifestyles and emergence of pathogens.</title>
        <authorList>
            <person name="Haridas S."/>
            <person name="Albert R."/>
            <person name="Binder M."/>
            <person name="Bloem J."/>
            <person name="Labutti K."/>
            <person name="Salamov A."/>
            <person name="Andreopoulos B."/>
            <person name="Baker S."/>
            <person name="Barry K."/>
            <person name="Bills G."/>
            <person name="Bluhm B."/>
            <person name="Cannon C."/>
            <person name="Castanera R."/>
            <person name="Culley D."/>
            <person name="Daum C."/>
            <person name="Ezra D."/>
            <person name="Gonzalez J."/>
            <person name="Henrissat B."/>
            <person name="Kuo A."/>
            <person name="Liang C."/>
            <person name="Lipzen A."/>
            <person name="Lutzoni F."/>
            <person name="Magnuson J."/>
            <person name="Mondo S."/>
            <person name="Nolan M."/>
            <person name="Ohm R."/>
            <person name="Pangilinan J."/>
            <person name="Park H.-J."/>
            <person name="Ramirez L."/>
            <person name="Alfaro M."/>
            <person name="Sun H."/>
            <person name="Tritt A."/>
            <person name="Yoshinaga Y."/>
            <person name="Zwiers L.-H."/>
            <person name="Turgeon B."/>
            <person name="Goodwin S."/>
            <person name="Spatafora J."/>
            <person name="Crous P."/>
            <person name="Grigoriev I."/>
        </authorList>
    </citation>
    <scope>NUCLEOTIDE SEQUENCE</scope>
    <source>
        <strain evidence="7">CBS 125425</strain>
    </source>
</reference>
<evidence type="ECO:0000313" key="8">
    <source>
        <dbReference type="Proteomes" id="UP000799444"/>
    </source>
</evidence>
<sequence length="532" mass="61240">MSLKTVFFDPVILCAELLERYIRSDLTELVFLILLALLIWRIWKFTLHPILSPDQPKEYPYWIPWHAKAFFQDSNGLITEARRYLGHDGNQPFALTVLGTTFYIATQAKHSAQVYKNTETLSFESFVQTLMKANGNDDDVINAMYSALPVDKRGFPNPQGESLGVLAQKMHIHQLYPSENLVALQHQVKTWIDSYLDIDFLKAECSHGYSKNSHIELPLYQWCSNAFVRMGQHVYFGETLDNIDPGLPSAFLEFDERIWKMLYQYPGFLSRDMSVPRTRVITSLRQYFQVPRKERVGKVAWLIDAMEDEMRALGIDDENLAILMFHLYFAINTNTRKTVFWMLAYLLHNPQLLDAYRQETEAAFSGGHLVDPLLLQNVEKCPQVDAIWNETLRLSGWSASVRLITEDTIIGGKLMRKGNRVLVPHRLLHFDGNTFGEDAHDFRPERWKKPLTRNASWRPFGGGKTTCSGRFLARFSVTTFVATLLRRFDVEMKGNPPFPEADEGRPVLGIMSIKKGSDFKVELQPRVEFSGK</sequence>
<name>A0A9P4QQQ6_9PLEO</name>
<keyword evidence="5 6" id="KW-0408">Iron</keyword>
<dbReference type="GO" id="GO:0016705">
    <property type="term" value="F:oxidoreductase activity, acting on paired donors, with incorporation or reduction of molecular oxygen"/>
    <property type="evidence" value="ECO:0007669"/>
    <property type="project" value="InterPro"/>
</dbReference>
<comment type="cofactor">
    <cofactor evidence="1 6">
        <name>heme</name>
        <dbReference type="ChEBI" id="CHEBI:30413"/>
    </cofactor>
</comment>
<dbReference type="InterPro" id="IPR001128">
    <property type="entry name" value="Cyt_P450"/>
</dbReference>
<evidence type="ECO:0000256" key="3">
    <source>
        <dbReference type="ARBA" id="ARBA00022617"/>
    </source>
</evidence>
<dbReference type="SUPFAM" id="SSF48264">
    <property type="entry name" value="Cytochrome P450"/>
    <property type="match status" value="1"/>
</dbReference>
<accession>A0A9P4QQQ6</accession>
<dbReference type="CDD" id="cd11040">
    <property type="entry name" value="CYP7_CYP8-like"/>
    <property type="match status" value="1"/>
</dbReference>
<dbReference type="AlphaFoldDB" id="A0A9P4QQQ6"/>